<evidence type="ECO:0000256" key="2">
    <source>
        <dbReference type="ARBA" id="ARBA00022448"/>
    </source>
</evidence>
<reference evidence="6 7" key="1">
    <citation type="submission" date="2020-08" db="EMBL/GenBank/DDBJ databases">
        <title>Acidobacteriota in marine sediments use diverse sulfur dissimilation pathways.</title>
        <authorList>
            <person name="Wasmund K."/>
        </authorList>
    </citation>
    <scope>NUCLEOTIDE SEQUENCE [LARGE SCALE GENOMIC DNA]</scope>
    <source>
        <strain evidence="6">MAG AM3-A</strain>
    </source>
</reference>
<dbReference type="GO" id="GO:0016887">
    <property type="term" value="F:ATP hydrolysis activity"/>
    <property type="evidence" value="ECO:0007669"/>
    <property type="project" value="InterPro"/>
</dbReference>
<protein>
    <submittedName>
        <fullName evidence="6">ATP-binding cassette domain-containing protein</fullName>
    </submittedName>
</protein>
<feature type="domain" description="ABC transporter" evidence="5">
    <location>
        <begin position="2"/>
        <end position="231"/>
    </location>
</feature>
<dbReference type="Pfam" id="PF00005">
    <property type="entry name" value="ABC_tran"/>
    <property type="match status" value="1"/>
</dbReference>
<comment type="caution">
    <text evidence="6">The sequence shown here is derived from an EMBL/GenBank/DDBJ whole genome shotgun (WGS) entry which is preliminary data.</text>
</comment>
<evidence type="ECO:0000259" key="5">
    <source>
        <dbReference type="PROSITE" id="PS50893"/>
    </source>
</evidence>
<dbReference type="SUPFAM" id="SSF52540">
    <property type="entry name" value="P-loop containing nucleoside triphosphate hydrolases"/>
    <property type="match status" value="1"/>
</dbReference>
<dbReference type="InterPro" id="IPR027417">
    <property type="entry name" value="P-loop_NTPase"/>
</dbReference>
<proteinExistence type="inferred from homology"/>
<keyword evidence="3" id="KW-0547">Nucleotide-binding</keyword>
<sequence length="320" mass="34988">MIEVENLGKTYVDEPVVRDLSFFVPEGQVLGFLGPNGAGKTTVMRMLTAFLPPTTGRVVVAGVDLDKDPVGLRRNVGYLPENVPLYPEMRVVEYLRFRADVEEVPRGEVHARIEDVVDRCLIGDVRRQVIGTLSKGFRQRVGLAGALIHQPPVLILDEPTVGLDPNQIIKVRELITELGRDHTVLLSTHILPEVEQVCERVFIIDRGRVVADGTPDALRTKLIGNPSLAVELKGTNGSARAALEALPGVVAISDRGEGRFLLEHAAGSDPREAVFRMAVERGWVLLALTPQRASLEDVFVRLTTREDETVPAAAGEVHDA</sequence>
<dbReference type="SMART" id="SM00382">
    <property type="entry name" value="AAA"/>
    <property type="match status" value="1"/>
</dbReference>
<gene>
    <name evidence="6" type="ORF">IFJ97_02535</name>
</gene>
<dbReference type="PANTHER" id="PTHR43335">
    <property type="entry name" value="ABC TRANSPORTER, ATP-BINDING PROTEIN"/>
    <property type="match status" value="1"/>
</dbReference>
<dbReference type="PANTHER" id="PTHR43335:SF4">
    <property type="entry name" value="ABC TRANSPORTER, ATP-BINDING PROTEIN"/>
    <property type="match status" value="1"/>
</dbReference>
<organism evidence="6 7">
    <name type="scientific">Candidatus Sulfomarinibacter kjeldsenii</name>
    <dbReference type="NCBI Taxonomy" id="2885994"/>
    <lineage>
        <taxon>Bacteria</taxon>
        <taxon>Pseudomonadati</taxon>
        <taxon>Acidobacteriota</taxon>
        <taxon>Thermoanaerobaculia</taxon>
        <taxon>Thermoanaerobaculales</taxon>
        <taxon>Candidatus Sulfomarinibacteraceae</taxon>
        <taxon>Candidatus Sulfomarinibacter</taxon>
    </lineage>
</organism>
<evidence type="ECO:0000256" key="1">
    <source>
        <dbReference type="ARBA" id="ARBA00005417"/>
    </source>
</evidence>
<dbReference type="PROSITE" id="PS50893">
    <property type="entry name" value="ABC_TRANSPORTER_2"/>
    <property type="match status" value="1"/>
</dbReference>
<dbReference type="Proteomes" id="UP000598633">
    <property type="component" value="Unassembled WGS sequence"/>
</dbReference>
<name>A0A8J6YAE9_9BACT</name>
<evidence type="ECO:0000313" key="7">
    <source>
        <dbReference type="Proteomes" id="UP000598633"/>
    </source>
</evidence>
<evidence type="ECO:0000256" key="3">
    <source>
        <dbReference type="ARBA" id="ARBA00022741"/>
    </source>
</evidence>
<evidence type="ECO:0000313" key="6">
    <source>
        <dbReference type="EMBL" id="MBD3870220.1"/>
    </source>
</evidence>
<dbReference type="InterPro" id="IPR003593">
    <property type="entry name" value="AAA+_ATPase"/>
</dbReference>
<dbReference type="GO" id="GO:0005524">
    <property type="term" value="F:ATP binding"/>
    <property type="evidence" value="ECO:0007669"/>
    <property type="project" value="UniProtKB-KW"/>
</dbReference>
<comment type="similarity">
    <text evidence="1">Belongs to the ABC transporter superfamily.</text>
</comment>
<accession>A0A8J6YAE9</accession>
<keyword evidence="2" id="KW-0813">Transport</keyword>
<dbReference type="InterPro" id="IPR003439">
    <property type="entry name" value="ABC_transporter-like_ATP-bd"/>
</dbReference>
<dbReference type="AlphaFoldDB" id="A0A8J6YAE9"/>
<keyword evidence="4 6" id="KW-0067">ATP-binding</keyword>
<evidence type="ECO:0000256" key="4">
    <source>
        <dbReference type="ARBA" id="ARBA00022840"/>
    </source>
</evidence>
<dbReference type="CDD" id="cd03230">
    <property type="entry name" value="ABC_DR_subfamily_A"/>
    <property type="match status" value="1"/>
</dbReference>
<dbReference type="EMBL" id="JACXWA010000043">
    <property type="protein sequence ID" value="MBD3870220.1"/>
    <property type="molecule type" value="Genomic_DNA"/>
</dbReference>
<dbReference type="Gene3D" id="3.40.50.300">
    <property type="entry name" value="P-loop containing nucleotide triphosphate hydrolases"/>
    <property type="match status" value="1"/>
</dbReference>